<evidence type="ECO:0000313" key="10">
    <source>
        <dbReference type="RefSeq" id="XP_020084361.1"/>
    </source>
</evidence>
<keyword evidence="9" id="KW-1185">Reference proteome</keyword>
<sequence>MAHSSNLRFDINTISSSPAQSRSITTTTRKLPSSCTCMVLTSPTELTRKIITNPQPPPPPPPLLKKSKPPPSPTPPTIVTFPHNPEIALNPLQKLLASALDSVENSFIAVLEKKRPLPRYADPSVQLSGNFAPVSECPATNCLEVSGRIPAALHGGVYLRNGANPMVPPSGGHHLFDGDGMIHAVTLSSKKEASYSCRFTRTSRLSQEALLGQAVFPKAIGELHGSPTGLARLALLHLRAAVGVVDLSGGLGTANAGLAFFAGRLLAMSEDDLPYHVRVASDGDLETIGRFDFNRQLNSPMIAHPKIDPATGELFALSYDVIRKPYLKYFRVDPVNGVKSTDVAISLEAPTMMHDFAITKSYVVIPDQQVVFDLPRMLRGGSPVACDRGKKPRFGVMPRYDKDESRIRWVDVPDCFCFHLWNAWEEDDGQTVVITGSCMSPPDAIFSDSHEKMTSVLSEIRLNLRTGESTRREIVPGMNLEAGQVNRSLLGRRTRYAYMAIAEPWPKCSGIAKVDLASGEVRLFEYGEGRFGGEPTFVPAPQSIMGGCGEEDEGYVVGFVHDERAGRSELVVVDAPTMKLAAVVRLPSRVPYGFHGTFVSAEELRRQRN</sequence>
<evidence type="ECO:0000256" key="3">
    <source>
        <dbReference type="ARBA" id="ARBA00022964"/>
    </source>
</evidence>
<dbReference type="Pfam" id="PF03055">
    <property type="entry name" value="RPE65"/>
    <property type="match status" value="1"/>
</dbReference>
<evidence type="ECO:0000256" key="6">
    <source>
        <dbReference type="SAM" id="MobiDB-lite"/>
    </source>
</evidence>
<keyword evidence="3 7" id="KW-0223">Dioxygenase</keyword>
<name>A0A199UDY9_ANACO</name>
<dbReference type="EMBL" id="LSRQ01008410">
    <property type="protein sequence ID" value="OAY62941.1"/>
    <property type="molecule type" value="Genomic_DNA"/>
</dbReference>
<evidence type="ECO:0000256" key="5">
    <source>
        <dbReference type="PIRSR" id="PIRSR604294-1"/>
    </source>
</evidence>
<reference evidence="10" key="2">
    <citation type="submission" date="2025-04" db="UniProtKB">
        <authorList>
            <consortium name="RefSeq"/>
        </authorList>
    </citation>
    <scope>IDENTIFICATION</scope>
    <source>
        <tissue evidence="10">Leaf</tissue>
    </source>
</reference>
<dbReference type="AlphaFoldDB" id="A0A199UDY9"/>
<evidence type="ECO:0000313" key="8">
    <source>
        <dbReference type="Proteomes" id="UP000092600"/>
    </source>
</evidence>
<evidence type="ECO:0000256" key="1">
    <source>
        <dbReference type="ARBA" id="ARBA00006787"/>
    </source>
</evidence>
<comment type="similarity">
    <text evidence="1">Belongs to the carotenoid oxygenase family.</text>
</comment>
<accession>A0A199UDY9</accession>
<feature type="compositionally biased region" description="Pro residues" evidence="6">
    <location>
        <begin position="54"/>
        <end position="76"/>
    </location>
</feature>
<dbReference type="Gramene" id="Aco024680.1.mrna1">
    <property type="protein sequence ID" value="Aco024680.1.mrna1.cds1"/>
    <property type="gene ID" value="Aco024680.1.path1"/>
</dbReference>
<dbReference type="PANTHER" id="PTHR10543">
    <property type="entry name" value="BETA-CAROTENE DIOXYGENASE"/>
    <property type="match status" value="1"/>
</dbReference>
<reference evidence="7 8" key="1">
    <citation type="journal article" date="2016" name="DNA Res.">
        <title>The draft genome of MD-2 pineapple using hybrid error correction of long reads.</title>
        <authorList>
            <person name="Redwan R.M."/>
            <person name="Saidin A."/>
            <person name="Kumar S.V."/>
        </authorList>
    </citation>
    <scope>NUCLEOTIDE SEQUENCE [LARGE SCALE GENOMIC DNA]</scope>
    <source>
        <strain evidence="8">cv. MD2</strain>
        <tissue evidence="7">Leaf</tissue>
    </source>
</reference>
<evidence type="ECO:0000256" key="4">
    <source>
        <dbReference type="ARBA" id="ARBA00023004"/>
    </source>
</evidence>
<keyword evidence="2 5" id="KW-0479">Metal-binding</keyword>
<comment type="cofactor">
    <cofactor evidence="5">
        <name>Fe(2+)</name>
        <dbReference type="ChEBI" id="CHEBI:29033"/>
    </cofactor>
    <text evidence="5">Binds 1 Fe(2+) ion per subunit.</text>
</comment>
<feature type="region of interest" description="Disordered" evidence="6">
    <location>
        <begin position="46"/>
        <end position="77"/>
    </location>
</feature>
<protein>
    <submittedName>
        <fullName evidence="7 10">9-cis-epoxycarotenoid dioxygenase NCED6, chloroplastic</fullName>
    </submittedName>
</protein>
<dbReference type="Proteomes" id="UP000515123">
    <property type="component" value="Linkage group 3"/>
</dbReference>
<dbReference type="GO" id="GO:0016121">
    <property type="term" value="P:carotene catabolic process"/>
    <property type="evidence" value="ECO:0007669"/>
    <property type="project" value="TreeGrafter"/>
</dbReference>
<feature type="binding site" evidence="5">
    <location>
        <position position="304"/>
    </location>
    <ligand>
        <name>Fe cation</name>
        <dbReference type="ChEBI" id="CHEBI:24875"/>
        <note>catalytic</note>
    </ligand>
</feature>
<proteinExistence type="inferred from homology"/>
<evidence type="ECO:0000256" key="2">
    <source>
        <dbReference type="ARBA" id="ARBA00022723"/>
    </source>
</evidence>
<feature type="binding site" evidence="5">
    <location>
        <position position="354"/>
    </location>
    <ligand>
        <name>Fe cation</name>
        <dbReference type="ChEBI" id="CHEBI:24875"/>
        <note>catalytic</note>
    </ligand>
</feature>
<gene>
    <name evidence="10" type="primary">LOC109707485</name>
    <name evidence="7" type="ORF">ACMD2_24060</name>
</gene>
<keyword evidence="4 5" id="KW-0408">Iron</keyword>
<dbReference type="InterPro" id="IPR004294">
    <property type="entry name" value="Carotenoid_Oase"/>
</dbReference>
<dbReference type="RefSeq" id="XP_020084361.1">
    <property type="nucleotide sequence ID" value="XM_020228772.1"/>
</dbReference>
<dbReference type="Proteomes" id="UP000092600">
    <property type="component" value="Unassembled WGS sequence"/>
</dbReference>
<dbReference type="STRING" id="4615.A0A199UDY9"/>
<dbReference type="GeneID" id="109707485"/>
<dbReference type="GO" id="GO:0010114">
    <property type="term" value="P:response to red light"/>
    <property type="evidence" value="ECO:0007669"/>
    <property type="project" value="EnsemblPlants"/>
</dbReference>
<dbReference type="PANTHER" id="PTHR10543:SF101">
    <property type="entry name" value="9-CIS-EPOXYCAROTENOID DIOXYGENASE NCED6, CHLOROPLASTIC"/>
    <property type="match status" value="1"/>
</dbReference>
<organism evidence="7 8">
    <name type="scientific">Ananas comosus</name>
    <name type="common">Pineapple</name>
    <name type="synonym">Ananas ananas</name>
    <dbReference type="NCBI Taxonomy" id="4615"/>
    <lineage>
        <taxon>Eukaryota</taxon>
        <taxon>Viridiplantae</taxon>
        <taxon>Streptophyta</taxon>
        <taxon>Embryophyta</taxon>
        <taxon>Tracheophyta</taxon>
        <taxon>Spermatophyta</taxon>
        <taxon>Magnoliopsida</taxon>
        <taxon>Liliopsida</taxon>
        <taxon>Poales</taxon>
        <taxon>Bromeliaceae</taxon>
        <taxon>Bromelioideae</taxon>
        <taxon>Ananas</taxon>
    </lineage>
</organism>
<dbReference type="OrthoDB" id="1069523at2759"/>
<dbReference type="GO" id="GO:0009535">
    <property type="term" value="C:chloroplast thylakoid membrane"/>
    <property type="evidence" value="ECO:0007669"/>
    <property type="project" value="EnsemblPlants"/>
</dbReference>
<keyword evidence="3 7" id="KW-0560">Oxidoreductase</keyword>
<dbReference type="GO" id="GO:0045549">
    <property type="term" value="F:9-cis-epoxycarotenoid dioxygenase activity"/>
    <property type="evidence" value="ECO:0007669"/>
    <property type="project" value="EnsemblPlants"/>
</dbReference>
<dbReference type="GO" id="GO:0009570">
    <property type="term" value="C:chloroplast stroma"/>
    <property type="evidence" value="ECO:0007669"/>
    <property type="project" value="EnsemblPlants"/>
</dbReference>
<dbReference type="GO" id="GO:0046872">
    <property type="term" value="F:metal ion binding"/>
    <property type="evidence" value="ECO:0007669"/>
    <property type="project" value="UniProtKB-KW"/>
</dbReference>
<feature type="binding site" evidence="5">
    <location>
        <position position="419"/>
    </location>
    <ligand>
        <name>Fe cation</name>
        <dbReference type="ChEBI" id="CHEBI:24875"/>
        <note>catalytic</note>
    </ligand>
</feature>
<feature type="binding site" evidence="5">
    <location>
        <position position="595"/>
    </location>
    <ligand>
        <name>Fe cation</name>
        <dbReference type="ChEBI" id="CHEBI:24875"/>
        <note>catalytic</note>
    </ligand>
</feature>
<evidence type="ECO:0000313" key="9">
    <source>
        <dbReference type="Proteomes" id="UP000515123"/>
    </source>
</evidence>
<evidence type="ECO:0000313" key="7">
    <source>
        <dbReference type="EMBL" id="OAY62941.1"/>
    </source>
</evidence>